<gene>
    <name evidence="2" type="ORF">PoB_006489600</name>
</gene>
<accession>A0AAV4D2U5</accession>
<protein>
    <submittedName>
        <fullName evidence="2">Uncharacterized protein</fullName>
    </submittedName>
</protein>
<evidence type="ECO:0000313" key="3">
    <source>
        <dbReference type="Proteomes" id="UP000735302"/>
    </source>
</evidence>
<evidence type="ECO:0000256" key="1">
    <source>
        <dbReference type="SAM" id="MobiDB-lite"/>
    </source>
</evidence>
<feature type="region of interest" description="Disordered" evidence="1">
    <location>
        <begin position="284"/>
        <end position="311"/>
    </location>
</feature>
<comment type="caution">
    <text evidence="2">The sequence shown here is derived from an EMBL/GenBank/DDBJ whole genome shotgun (WGS) entry which is preliminary data.</text>
</comment>
<dbReference type="EMBL" id="BLXT01007309">
    <property type="protein sequence ID" value="GFO38391.1"/>
    <property type="molecule type" value="Genomic_DNA"/>
</dbReference>
<feature type="region of interest" description="Disordered" evidence="1">
    <location>
        <begin position="1"/>
        <end position="41"/>
    </location>
</feature>
<sequence length="391" mass="40414">MTGPPNESPHPDRNPPTVRMAQPAAPELVPSPPPGPSSAAYQLSLAHVLPWLEGDTSPRGRTSVPPLPRQQQSHLSASGWSWDAGGSIAQNNASSAATGGCRNCNVTAARKNSSGAANKHAAVPPAPKLRAAHTFTENSLAHGIVHQHSQQQIDIRHSSSFPHSFASSPALLKFSNAPAPVAISICGTVSETVSSGSNGNTLSCSSATNPSPASISSKAYSVHLPVLIPARALRPRGSFSFSGGIASSSSVAAAYCVSGNAGISGRPGSASNAFHSATHVQGVNGFSPHNASHSSWEGSSRGVASSPRQQQQQLALVVRGPRWPLYTSVTTSGVTLSPCNDHTAHSVPLTTTLATLYVCTSSDTTVMKARRFIDDHSSPHSLVLIILQLGQ</sequence>
<dbReference type="AlphaFoldDB" id="A0AAV4D2U5"/>
<organism evidence="2 3">
    <name type="scientific">Plakobranchus ocellatus</name>
    <dbReference type="NCBI Taxonomy" id="259542"/>
    <lineage>
        <taxon>Eukaryota</taxon>
        <taxon>Metazoa</taxon>
        <taxon>Spiralia</taxon>
        <taxon>Lophotrochozoa</taxon>
        <taxon>Mollusca</taxon>
        <taxon>Gastropoda</taxon>
        <taxon>Heterobranchia</taxon>
        <taxon>Euthyneura</taxon>
        <taxon>Panpulmonata</taxon>
        <taxon>Sacoglossa</taxon>
        <taxon>Placobranchoidea</taxon>
        <taxon>Plakobranchidae</taxon>
        <taxon>Plakobranchus</taxon>
    </lineage>
</organism>
<feature type="compositionally biased region" description="Polar residues" evidence="1">
    <location>
        <begin position="287"/>
        <end position="308"/>
    </location>
</feature>
<proteinExistence type="predicted"/>
<reference evidence="2 3" key="1">
    <citation type="journal article" date="2021" name="Elife">
        <title>Chloroplast acquisition without the gene transfer in kleptoplastic sea slugs, Plakobranchus ocellatus.</title>
        <authorList>
            <person name="Maeda T."/>
            <person name="Takahashi S."/>
            <person name="Yoshida T."/>
            <person name="Shimamura S."/>
            <person name="Takaki Y."/>
            <person name="Nagai Y."/>
            <person name="Toyoda A."/>
            <person name="Suzuki Y."/>
            <person name="Arimoto A."/>
            <person name="Ishii H."/>
            <person name="Satoh N."/>
            <person name="Nishiyama T."/>
            <person name="Hasebe M."/>
            <person name="Maruyama T."/>
            <person name="Minagawa J."/>
            <person name="Obokata J."/>
            <person name="Shigenobu S."/>
        </authorList>
    </citation>
    <scope>NUCLEOTIDE SEQUENCE [LARGE SCALE GENOMIC DNA]</scope>
</reference>
<name>A0AAV4D2U5_9GAST</name>
<evidence type="ECO:0000313" key="2">
    <source>
        <dbReference type="EMBL" id="GFO38391.1"/>
    </source>
</evidence>
<dbReference type="Proteomes" id="UP000735302">
    <property type="component" value="Unassembled WGS sequence"/>
</dbReference>
<feature type="region of interest" description="Disordered" evidence="1">
    <location>
        <begin position="54"/>
        <end position="81"/>
    </location>
</feature>
<keyword evidence="3" id="KW-1185">Reference proteome</keyword>